<keyword evidence="1" id="KW-0812">Transmembrane</keyword>
<organism evidence="2">
    <name type="scientific">Symploca sp. SIO1C4</name>
    <dbReference type="NCBI Taxonomy" id="2607765"/>
    <lineage>
        <taxon>Bacteria</taxon>
        <taxon>Bacillati</taxon>
        <taxon>Cyanobacteriota</taxon>
        <taxon>Cyanophyceae</taxon>
        <taxon>Coleofasciculales</taxon>
        <taxon>Coleofasciculaceae</taxon>
        <taxon>Symploca</taxon>
    </lineage>
</organism>
<sequence>MLRVLRLKNRRLRFSSQRSDYLFCALGLGLSGIMLLPYALKISDFNPVISLAQAKTLPTLQESARKAFFFNDPLKYWFCGERSGMAPYDWCKNFPTIPAWIALFLPLLLVYRTRFPLTQKISVNVAVLSQIFLVSLGMFFTAHAFLFKLHLPSRYTKHSLRILVSLAGAIALIIILDAVLRACRKQTRAFAGGKQFLGLGLVVLLTFLIFRYPSFARKFPNANYVVGTEPSLYQFLAKQPQESLIASLSEEANNIPTFSRRSVLVSSETANPYHWGYYRQIKQRLLDLMQAQYSQDLTAAQDLIEEYGVDFLLLDRTAFTPEYIEKNRWLRVVEPVATEAVTRLRQGNMPALAKLQQSCSVFETPSLVVLQAECISRVKQESGD</sequence>
<comment type="caution">
    <text evidence="2">The sequence shown here is derived from an EMBL/GenBank/DDBJ whole genome shotgun (WGS) entry which is preliminary data.</text>
</comment>
<reference evidence="2" key="1">
    <citation type="submission" date="2019-11" db="EMBL/GenBank/DDBJ databases">
        <title>Genomic insights into an expanded diversity of filamentous marine cyanobacteria reveals the extraordinary biosynthetic potential of Moorea and Okeania.</title>
        <authorList>
            <person name="Ferreira Leao T."/>
            <person name="Wang M."/>
            <person name="Moss N."/>
            <person name="Da Silva R."/>
            <person name="Sanders J."/>
            <person name="Nurk S."/>
            <person name="Gurevich A."/>
            <person name="Humphrey G."/>
            <person name="Reher R."/>
            <person name="Zhu Q."/>
            <person name="Belda-Ferre P."/>
            <person name="Glukhov E."/>
            <person name="Rex R."/>
            <person name="Dorrestein P.C."/>
            <person name="Knight R."/>
            <person name="Pevzner P."/>
            <person name="Gerwick W.H."/>
            <person name="Gerwick L."/>
        </authorList>
    </citation>
    <scope>NUCLEOTIDE SEQUENCE</scope>
    <source>
        <strain evidence="2">SIO1C4</strain>
    </source>
</reference>
<evidence type="ECO:0000313" key="2">
    <source>
        <dbReference type="EMBL" id="NER32293.1"/>
    </source>
</evidence>
<feature type="transmembrane region" description="Helical" evidence="1">
    <location>
        <begin position="159"/>
        <end position="183"/>
    </location>
</feature>
<feature type="transmembrane region" description="Helical" evidence="1">
    <location>
        <begin position="195"/>
        <end position="213"/>
    </location>
</feature>
<dbReference type="AlphaFoldDB" id="A0A6B3NKE8"/>
<evidence type="ECO:0000256" key="1">
    <source>
        <dbReference type="SAM" id="Phobius"/>
    </source>
</evidence>
<keyword evidence="1" id="KW-1133">Transmembrane helix</keyword>
<feature type="transmembrane region" description="Helical" evidence="1">
    <location>
        <begin position="123"/>
        <end position="147"/>
    </location>
</feature>
<gene>
    <name evidence="2" type="ORF">F6J89_33020</name>
</gene>
<keyword evidence="1" id="KW-0472">Membrane</keyword>
<accession>A0A6B3NKE8</accession>
<name>A0A6B3NKE8_9CYAN</name>
<feature type="transmembrane region" description="Helical" evidence="1">
    <location>
        <begin position="94"/>
        <end position="111"/>
    </location>
</feature>
<dbReference type="EMBL" id="JAAHFQ010001162">
    <property type="protein sequence ID" value="NER32293.1"/>
    <property type="molecule type" value="Genomic_DNA"/>
</dbReference>
<proteinExistence type="predicted"/>
<protein>
    <recommendedName>
        <fullName evidence="3">DUF2079 domain-containing protein</fullName>
    </recommendedName>
</protein>
<evidence type="ECO:0008006" key="3">
    <source>
        <dbReference type="Google" id="ProtNLM"/>
    </source>
</evidence>
<feature type="transmembrane region" description="Helical" evidence="1">
    <location>
        <begin position="21"/>
        <end position="40"/>
    </location>
</feature>